<name>A0ABD3A1N3_9GENT</name>
<dbReference type="EMBL" id="JBJUIK010000006">
    <property type="protein sequence ID" value="KAL3524861.1"/>
    <property type="molecule type" value="Genomic_DNA"/>
</dbReference>
<comment type="caution">
    <text evidence="3">The sequence shown here is derived from an EMBL/GenBank/DDBJ whole genome shotgun (WGS) entry which is preliminary data.</text>
</comment>
<keyword evidence="2" id="KW-1133">Transmembrane helix</keyword>
<keyword evidence="2" id="KW-0472">Membrane</keyword>
<evidence type="ECO:0000256" key="1">
    <source>
        <dbReference type="SAM" id="MobiDB-lite"/>
    </source>
</evidence>
<evidence type="ECO:0000256" key="2">
    <source>
        <dbReference type="SAM" id="Phobius"/>
    </source>
</evidence>
<gene>
    <name evidence="3" type="ORF">ACH5RR_013233</name>
</gene>
<keyword evidence="2" id="KW-0812">Transmembrane</keyword>
<feature type="region of interest" description="Disordered" evidence="1">
    <location>
        <begin position="1"/>
        <end position="26"/>
    </location>
</feature>
<sequence>MDENTSSQKRCALQEVQGKTPHGEHLRANLSQRSELDGVSDEIPLIQRSRRLRKKFTSDKLSISAGDRDSSKCWKHTPCDWSPQDIANNPAKPVLNVKNLFTGIHSSNQTLDAIRKQVLLIFFLKYVATTFFFISPTCKTLLLLNAPKFFLKPGSIHFISEGTMLDGQESNGNTISGPSQFELVVRNLGKPSDLIPLSNAEKMMPVMLPTMPIFSQPVLCAPPAPSIFSVTSIVSIQHRKNSFSIGERIQ</sequence>
<dbReference type="Proteomes" id="UP001630127">
    <property type="component" value="Unassembled WGS sequence"/>
</dbReference>
<reference evidence="3 4" key="1">
    <citation type="submission" date="2024-11" db="EMBL/GenBank/DDBJ databases">
        <title>A near-complete genome assembly of Cinchona calisaya.</title>
        <authorList>
            <person name="Lian D.C."/>
            <person name="Zhao X.W."/>
            <person name="Wei L."/>
        </authorList>
    </citation>
    <scope>NUCLEOTIDE SEQUENCE [LARGE SCALE GENOMIC DNA]</scope>
    <source>
        <tissue evidence="3">Nenye</tissue>
    </source>
</reference>
<organism evidence="3 4">
    <name type="scientific">Cinchona calisaya</name>
    <dbReference type="NCBI Taxonomy" id="153742"/>
    <lineage>
        <taxon>Eukaryota</taxon>
        <taxon>Viridiplantae</taxon>
        <taxon>Streptophyta</taxon>
        <taxon>Embryophyta</taxon>
        <taxon>Tracheophyta</taxon>
        <taxon>Spermatophyta</taxon>
        <taxon>Magnoliopsida</taxon>
        <taxon>eudicotyledons</taxon>
        <taxon>Gunneridae</taxon>
        <taxon>Pentapetalae</taxon>
        <taxon>asterids</taxon>
        <taxon>lamiids</taxon>
        <taxon>Gentianales</taxon>
        <taxon>Rubiaceae</taxon>
        <taxon>Cinchonoideae</taxon>
        <taxon>Cinchoneae</taxon>
        <taxon>Cinchona</taxon>
    </lineage>
</organism>
<evidence type="ECO:0000313" key="4">
    <source>
        <dbReference type="Proteomes" id="UP001630127"/>
    </source>
</evidence>
<feature type="transmembrane region" description="Helical" evidence="2">
    <location>
        <begin position="118"/>
        <end position="135"/>
    </location>
</feature>
<accession>A0ABD3A1N3</accession>
<dbReference type="AlphaFoldDB" id="A0ABD3A1N3"/>
<proteinExistence type="predicted"/>
<evidence type="ECO:0000313" key="3">
    <source>
        <dbReference type="EMBL" id="KAL3524861.1"/>
    </source>
</evidence>
<protein>
    <submittedName>
        <fullName evidence="3">Uncharacterized protein</fullName>
    </submittedName>
</protein>
<keyword evidence="4" id="KW-1185">Reference proteome</keyword>